<evidence type="ECO:0000256" key="1">
    <source>
        <dbReference type="SAM" id="Phobius"/>
    </source>
</evidence>
<keyword evidence="1" id="KW-0472">Membrane</keyword>
<gene>
    <name evidence="2" type="ORF">POCTA_138.1.T0190315</name>
</gene>
<dbReference type="Proteomes" id="UP000683925">
    <property type="component" value="Unassembled WGS sequence"/>
</dbReference>
<accession>A0A8S1T029</accession>
<keyword evidence="3" id="KW-1185">Reference proteome</keyword>
<keyword evidence="1" id="KW-0812">Transmembrane</keyword>
<reference evidence="2" key="1">
    <citation type="submission" date="2021-01" db="EMBL/GenBank/DDBJ databases">
        <authorList>
            <consortium name="Genoscope - CEA"/>
            <person name="William W."/>
        </authorList>
    </citation>
    <scope>NUCLEOTIDE SEQUENCE</scope>
</reference>
<feature type="transmembrane region" description="Helical" evidence="1">
    <location>
        <begin position="32"/>
        <end position="53"/>
    </location>
</feature>
<dbReference type="EMBL" id="CAJJDP010000019">
    <property type="protein sequence ID" value="CAD8147201.1"/>
    <property type="molecule type" value="Genomic_DNA"/>
</dbReference>
<proteinExistence type="predicted"/>
<comment type="caution">
    <text evidence="2">The sequence shown here is derived from an EMBL/GenBank/DDBJ whole genome shotgun (WGS) entry which is preliminary data.</text>
</comment>
<evidence type="ECO:0000313" key="2">
    <source>
        <dbReference type="EMBL" id="CAD8147201.1"/>
    </source>
</evidence>
<evidence type="ECO:0000313" key="3">
    <source>
        <dbReference type="Proteomes" id="UP000683925"/>
    </source>
</evidence>
<keyword evidence="1" id="KW-1133">Transmembrane helix</keyword>
<organism evidence="2 3">
    <name type="scientific">Paramecium octaurelia</name>
    <dbReference type="NCBI Taxonomy" id="43137"/>
    <lineage>
        <taxon>Eukaryota</taxon>
        <taxon>Sar</taxon>
        <taxon>Alveolata</taxon>
        <taxon>Ciliophora</taxon>
        <taxon>Intramacronucleata</taxon>
        <taxon>Oligohymenophorea</taxon>
        <taxon>Peniculida</taxon>
        <taxon>Parameciidae</taxon>
        <taxon>Paramecium</taxon>
    </lineage>
</organism>
<evidence type="ECO:0008006" key="4">
    <source>
        <dbReference type="Google" id="ProtNLM"/>
    </source>
</evidence>
<name>A0A8S1T029_PAROT</name>
<sequence>MTLQQQQSRSRSTYYSESQLQIDKELLNNSNLLYQIIQIIIYMLAIFIIILPLSNSQKCSCNEIYFEDLCQEARGCAYDVKSGFCEEIQCIDRMIDDCFYFAGKIRCYWDNNIGFCQELFGRKRYIQRIMFRNKLFLGLLRLNMCIKI</sequence>
<dbReference type="AlphaFoldDB" id="A0A8S1T029"/>
<protein>
    <recommendedName>
        <fullName evidence="4">Transmembrane protein</fullName>
    </recommendedName>
</protein>